<evidence type="ECO:0000313" key="3">
    <source>
        <dbReference type="Proteomes" id="UP001165667"/>
    </source>
</evidence>
<dbReference type="Proteomes" id="UP001165667">
    <property type="component" value="Unassembled WGS sequence"/>
</dbReference>
<dbReference type="RefSeq" id="WP_282583178.1">
    <property type="nucleotide sequence ID" value="NZ_JAMOIM010000001.1"/>
</dbReference>
<dbReference type="InterPro" id="IPR002563">
    <property type="entry name" value="Flavin_Rdtase-like_dom"/>
</dbReference>
<dbReference type="PANTHER" id="PTHR43812:SF2">
    <property type="entry name" value="FLAVIN REDUCTASE LIKE DOMAIN-CONTAINING PROTEIN"/>
    <property type="match status" value="1"/>
</dbReference>
<proteinExistence type="predicted"/>
<protein>
    <submittedName>
        <fullName evidence="2">Flavin reductase family protein</fullName>
    </submittedName>
</protein>
<keyword evidence="3" id="KW-1185">Reference proteome</keyword>
<organism evidence="2 3">
    <name type="scientific">Lichenifustis flavocetrariae</name>
    <dbReference type="NCBI Taxonomy" id="2949735"/>
    <lineage>
        <taxon>Bacteria</taxon>
        <taxon>Pseudomonadati</taxon>
        <taxon>Pseudomonadota</taxon>
        <taxon>Alphaproteobacteria</taxon>
        <taxon>Hyphomicrobiales</taxon>
        <taxon>Lichenihabitantaceae</taxon>
        <taxon>Lichenifustis</taxon>
    </lineage>
</organism>
<dbReference type="SUPFAM" id="SSF50475">
    <property type="entry name" value="FMN-binding split barrel"/>
    <property type="match status" value="1"/>
</dbReference>
<gene>
    <name evidence="2" type="ORF">M8523_02220</name>
</gene>
<feature type="domain" description="Flavin reductase like" evidence="1">
    <location>
        <begin position="25"/>
        <end position="176"/>
    </location>
</feature>
<dbReference type="Gene3D" id="2.30.110.10">
    <property type="entry name" value="Electron Transport, Fmn-binding Protein, Chain A"/>
    <property type="match status" value="1"/>
</dbReference>
<evidence type="ECO:0000259" key="1">
    <source>
        <dbReference type="SMART" id="SM00903"/>
    </source>
</evidence>
<reference evidence="2" key="1">
    <citation type="submission" date="2022-05" db="EMBL/GenBank/DDBJ databases">
        <authorList>
            <person name="Pankratov T."/>
        </authorList>
    </citation>
    <scope>NUCLEOTIDE SEQUENCE</scope>
    <source>
        <strain evidence="2">BP6-180914</strain>
    </source>
</reference>
<sequence>MSAERYYYEPSEGHGLAHDPFNAIVGPRPIGWISSQDRHGVRNLAPHSFFNAFNYKPPIIGFSTTGWKDTARNIEQVREFGWSLVTKPLVEAMNASSATVAPDVDEFELAGVTPAPSRHIAVPRVAESPVSFECRVTQMFRLKDLQGREVDCWMIFGEVLAVYIDPAFLKDGIYQTAEARPVVRGGGAGDYFDILPENKFVMSRPGS</sequence>
<evidence type="ECO:0000313" key="2">
    <source>
        <dbReference type="EMBL" id="MCW6506835.1"/>
    </source>
</evidence>
<accession>A0AA41YXV0</accession>
<dbReference type="PANTHER" id="PTHR43812">
    <property type="entry name" value="BLR2425 PROTEIN"/>
    <property type="match status" value="1"/>
</dbReference>
<name>A0AA41YXV0_9HYPH</name>
<dbReference type="AlphaFoldDB" id="A0AA41YXV0"/>
<dbReference type="InterPro" id="IPR012349">
    <property type="entry name" value="Split_barrel_FMN-bd"/>
</dbReference>
<dbReference type="Pfam" id="PF01613">
    <property type="entry name" value="Flavin_Reduct"/>
    <property type="match status" value="1"/>
</dbReference>
<comment type="caution">
    <text evidence="2">The sequence shown here is derived from an EMBL/GenBank/DDBJ whole genome shotgun (WGS) entry which is preliminary data.</text>
</comment>
<dbReference type="SMART" id="SM00903">
    <property type="entry name" value="Flavin_Reduct"/>
    <property type="match status" value="1"/>
</dbReference>
<dbReference type="GO" id="GO:0010181">
    <property type="term" value="F:FMN binding"/>
    <property type="evidence" value="ECO:0007669"/>
    <property type="project" value="InterPro"/>
</dbReference>
<dbReference type="GO" id="GO:0016646">
    <property type="term" value="F:oxidoreductase activity, acting on the CH-NH group of donors, NAD or NADP as acceptor"/>
    <property type="evidence" value="ECO:0007669"/>
    <property type="project" value="UniProtKB-ARBA"/>
</dbReference>
<dbReference type="EMBL" id="JAMOIM010000001">
    <property type="protein sequence ID" value="MCW6506835.1"/>
    <property type="molecule type" value="Genomic_DNA"/>
</dbReference>